<organism evidence="2 3">
    <name type="scientific">Sitophilus oryzae</name>
    <name type="common">Rice weevil</name>
    <name type="synonym">Curculio oryzae</name>
    <dbReference type="NCBI Taxonomy" id="7048"/>
    <lineage>
        <taxon>Eukaryota</taxon>
        <taxon>Metazoa</taxon>
        <taxon>Ecdysozoa</taxon>
        <taxon>Arthropoda</taxon>
        <taxon>Hexapoda</taxon>
        <taxon>Insecta</taxon>
        <taxon>Pterygota</taxon>
        <taxon>Neoptera</taxon>
        <taxon>Endopterygota</taxon>
        <taxon>Coleoptera</taxon>
        <taxon>Polyphaga</taxon>
        <taxon>Cucujiformia</taxon>
        <taxon>Curculionidae</taxon>
        <taxon>Dryophthorinae</taxon>
        <taxon>Sitophilus</taxon>
    </lineage>
</organism>
<dbReference type="InterPro" id="IPR004119">
    <property type="entry name" value="EcKL"/>
</dbReference>
<dbReference type="RefSeq" id="XP_030767976.1">
    <property type="nucleotide sequence ID" value="XM_030912116.1"/>
</dbReference>
<protein>
    <submittedName>
        <fullName evidence="3">Uncharacterized protein LOC115891604</fullName>
    </submittedName>
</protein>
<evidence type="ECO:0000259" key="1">
    <source>
        <dbReference type="SMART" id="SM00587"/>
    </source>
</evidence>
<evidence type="ECO:0000313" key="3">
    <source>
        <dbReference type="RefSeq" id="XP_030767976.1"/>
    </source>
</evidence>
<dbReference type="InterPro" id="IPR011009">
    <property type="entry name" value="Kinase-like_dom_sf"/>
</dbReference>
<dbReference type="SMART" id="SM00587">
    <property type="entry name" value="CHK"/>
    <property type="match status" value="1"/>
</dbReference>
<dbReference type="Gene3D" id="3.90.1200.10">
    <property type="match status" value="1"/>
</dbReference>
<evidence type="ECO:0000313" key="2">
    <source>
        <dbReference type="Proteomes" id="UP000504635"/>
    </source>
</evidence>
<dbReference type="Pfam" id="PF02958">
    <property type="entry name" value="EcKL"/>
    <property type="match status" value="1"/>
</dbReference>
<dbReference type="Proteomes" id="UP000504635">
    <property type="component" value="Unplaced"/>
</dbReference>
<dbReference type="GeneID" id="115891604"/>
<reference evidence="3" key="1">
    <citation type="submission" date="2025-08" db="UniProtKB">
        <authorList>
            <consortium name="RefSeq"/>
        </authorList>
    </citation>
    <scope>IDENTIFICATION</scope>
    <source>
        <tissue evidence="3">Gonads</tissue>
    </source>
</reference>
<name>A0A6J2YXR6_SITOR</name>
<keyword evidence="2" id="KW-1185">Reference proteome</keyword>
<dbReference type="SUPFAM" id="SSF56112">
    <property type="entry name" value="Protein kinase-like (PK-like)"/>
    <property type="match status" value="1"/>
</dbReference>
<accession>A0A6J2YXR6</accession>
<dbReference type="OrthoDB" id="190089at2759"/>
<dbReference type="InParanoid" id="A0A6J2YXR6"/>
<gene>
    <name evidence="3" type="primary">LOC115891604</name>
</gene>
<dbReference type="AlphaFoldDB" id="A0A6J2YXR6"/>
<feature type="domain" description="CHK kinase-like" evidence="1">
    <location>
        <begin position="419"/>
        <end position="625"/>
    </location>
</feature>
<dbReference type="PANTHER" id="PTHR11012:SF48">
    <property type="entry name" value="CHK KINASE-LIKE DOMAIN-CONTAINING PROTEIN-RELATED"/>
    <property type="match status" value="1"/>
</dbReference>
<dbReference type="InterPro" id="IPR015897">
    <property type="entry name" value="CHK_kinase-like"/>
</dbReference>
<dbReference type="PANTHER" id="PTHR11012">
    <property type="entry name" value="PROTEIN KINASE-LIKE DOMAIN-CONTAINING"/>
    <property type="match status" value="1"/>
</dbReference>
<proteinExistence type="predicted"/>
<dbReference type="KEGG" id="soy:115891604"/>
<sequence length="719" mass="83801">MTCVDLKTAVRSALSISDDQIFNFTLKKSKFGDDILLLDTENSTIQNKYVAVPTIIGIENKLKGQKIENDKILLPLFVFQYTNNQKYAVFDTGDLHNYSAVEKNNIEHFEIIFETLAEYQASYLTSNKEEPLNINFDVTALFDKVTNLQQLKNFDTDTDTLKNTKIRLQAYINKFYEDKLLVRSVGCPTGNNLFVNLENKSSVILLNSEERLVPPVYDALMYIFTFSDERFRQKHFAKLIRKYFDAFAYYLHQLNSEAYSITREYIDITVRVLLPIVKFQIIIESSASEELISNALRFLKYPLINQEDVYEVIENKLKSTEYDFIDYEMTNMNVKSGHLGQYFNIDIQIINQGKPTHLTFFAKVIIPPTEFLKEIVEGGPSEKEDFFYITLMSLFREHGLEELLDFAPKCYLSRVKWMIVLDHLGNNGFVTLKLNQTLDIDGLKHVVAQLAKLAAVTLILEENLSREEGKHVRINEIYPKFEETLCIYGEESPIKKMVDKNRDSLHYLIELLPEATAQLNLPLEEKIKKFDEVFMSVFPRILTSDVFRNAIAHGDMHLGNMLFNQQKDGSISESKLVDFQILRYIPPAFDMLVFIHMNSSREIRLKHYDDLVEGFYRDIAKYLVKFGHDPENAFPKDAFYESIKYVRPACLSMAFVYSYMMKVDPEIREYLFLDQEKFTYYYENNNRELIDLVWTGTCFQEGITSILQDIADYIIETNM</sequence>